<sequence>MRARKLFAALAASATATALLAGCSGGGEEESVSTAEEVVDGAHPADGEAADPERDPRIGTNTALAEKLITAEDLQDFDPNAKVSELDSETIVKYVEGREAIKDASEIFGGTCDSALETDVVVDSLLDDAVINRVSFPEGEGEAPKDSAGATTVALKPGKLDGFLDRSNYTGCQGAQAPSTEVPGVEAGNEPFTVTLGIAVEGLTGIDGVEGFREVRDIVKSNDAGETALSRNVIIHAYAGDTTIEISYSANSDGPDTNPITAVDNERLNEILSAQAKKLQDA</sequence>
<name>A0A921F3J7_9ACTN</name>
<dbReference type="EMBL" id="DYXM01000116">
    <property type="protein sequence ID" value="HJE90615.1"/>
    <property type="molecule type" value="Genomic_DNA"/>
</dbReference>
<feature type="chain" id="PRO_5039192039" description="DUF5642 domain-containing protein" evidence="2">
    <location>
        <begin position="22"/>
        <end position="282"/>
    </location>
</feature>
<proteinExistence type="predicted"/>
<evidence type="ECO:0000256" key="2">
    <source>
        <dbReference type="SAM" id="SignalP"/>
    </source>
</evidence>
<feature type="region of interest" description="Disordered" evidence="1">
    <location>
        <begin position="23"/>
        <end position="58"/>
    </location>
</feature>
<comment type="caution">
    <text evidence="3">The sequence shown here is derived from an EMBL/GenBank/DDBJ whole genome shotgun (WGS) entry which is preliminary data.</text>
</comment>
<dbReference type="Proteomes" id="UP000776650">
    <property type="component" value="Unassembled WGS sequence"/>
</dbReference>
<protein>
    <recommendedName>
        <fullName evidence="5">DUF5642 domain-containing protein</fullName>
    </recommendedName>
</protein>
<accession>A0A921F3J7</accession>
<reference evidence="3" key="1">
    <citation type="journal article" date="2021" name="PeerJ">
        <title>Extensive microbial diversity within the chicken gut microbiome revealed by metagenomics and culture.</title>
        <authorList>
            <person name="Gilroy R."/>
            <person name="Ravi A."/>
            <person name="Getino M."/>
            <person name="Pursley I."/>
            <person name="Horton D.L."/>
            <person name="Alikhan N.F."/>
            <person name="Baker D."/>
            <person name="Gharbi K."/>
            <person name="Hall N."/>
            <person name="Watson M."/>
            <person name="Adriaenssens E.M."/>
            <person name="Foster-Nyarko E."/>
            <person name="Jarju S."/>
            <person name="Secka A."/>
            <person name="Antonio M."/>
            <person name="Oren A."/>
            <person name="Chaudhuri R.R."/>
            <person name="La Ragione R."/>
            <person name="Hildebrand F."/>
            <person name="Pallen M.J."/>
        </authorList>
    </citation>
    <scope>NUCLEOTIDE SEQUENCE</scope>
    <source>
        <strain evidence="3">ChiGjej1B1-18357</strain>
    </source>
</reference>
<feature type="compositionally biased region" description="Basic and acidic residues" evidence="1">
    <location>
        <begin position="43"/>
        <end position="57"/>
    </location>
</feature>
<evidence type="ECO:0000256" key="1">
    <source>
        <dbReference type="SAM" id="MobiDB-lite"/>
    </source>
</evidence>
<gene>
    <name evidence="3" type="ORF">K8V11_06365</name>
</gene>
<evidence type="ECO:0000313" key="3">
    <source>
        <dbReference type="EMBL" id="HJE90615.1"/>
    </source>
</evidence>
<dbReference type="PROSITE" id="PS51257">
    <property type="entry name" value="PROKAR_LIPOPROTEIN"/>
    <property type="match status" value="1"/>
</dbReference>
<dbReference type="RefSeq" id="WP_303911788.1">
    <property type="nucleotide sequence ID" value="NZ_DYXM01000116.1"/>
</dbReference>
<reference evidence="3" key="2">
    <citation type="submission" date="2021-09" db="EMBL/GenBank/DDBJ databases">
        <authorList>
            <person name="Gilroy R."/>
        </authorList>
    </citation>
    <scope>NUCLEOTIDE SEQUENCE</scope>
    <source>
        <strain evidence="3">ChiGjej1B1-18357</strain>
    </source>
</reference>
<evidence type="ECO:0008006" key="5">
    <source>
        <dbReference type="Google" id="ProtNLM"/>
    </source>
</evidence>
<organism evidence="3 4">
    <name type="scientific">Dietzia timorensis</name>
    <dbReference type="NCBI Taxonomy" id="499555"/>
    <lineage>
        <taxon>Bacteria</taxon>
        <taxon>Bacillati</taxon>
        <taxon>Actinomycetota</taxon>
        <taxon>Actinomycetes</taxon>
        <taxon>Mycobacteriales</taxon>
        <taxon>Dietziaceae</taxon>
        <taxon>Dietzia</taxon>
    </lineage>
</organism>
<evidence type="ECO:0000313" key="4">
    <source>
        <dbReference type="Proteomes" id="UP000776650"/>
    </source>
</evidence>
<feature type="signal peptide" evidence="2">
    <location>
        <begin position="1"/>
        <end position="21"/>
    </location>
</feature>
<dbReference type="AlphaFoldDB" id="A0A921F3J7"/>
<keyword evidence="2" id="KW-0732">Signal</keyword>